<comment type="similarity">
    <text evidence="2">Belongs to the nuclear hormone receptor family.</text>
</comment>
<comment type="caution">
    <text evidence="13">The sequence shown here is derived from an EMBL/GenBank/DDBJ whole genome shotgun (WGS) entry which is preliminary data.</text>
</comment>
<dbReference type="Gene3D" id="3.30.50.10">
    <property type="entry name" value="Erythroid Transcription Factor GATA-1, subunit A"/>
    <property type="match status" value="1"/>
</dbReference>
<dbReference type="Proteomes" id="UP001201812">
    <property type="component" value="Unassembled WGS sequence"/>
</dbReference>
<gene>
    <name evidence="13" type="ORF">DdX_06585</name>
</gene>
<evidence type="ECO:0000256" key="7">
    <source>
        <dbReference type="ARBA" id="ARBA00023125"/>
    </source>
</evidence>
<reference evidence="13" key="1">
    <citation type="submission" date="2022-01" db="EMBL/GenBank/DDBJ databases">
        <title>Genome Sequence Resource for Two Populations of Ditylenchus destructor, the Migratory Endoparasitic Phytonematode.</title>
        <authorList>
            <person name="Zhang H."/>
            <person name="Lin R."/>
            <person name="Xie B."/>
        </authorList>
    </citation>
    <scope>NUCLEOTIDE SEQUENCE</scope>
    <source>
        <strain evidence="13">BazhouSP</strain>
    </source>
</reference>
<protein>
    <submittedName>
        <fullName evidence="13">Zinc finger, c4 type (Two domains) domain-containing protein</fullName>
    </submittedName>
</protein>
<organism evidence="13 14">
    <name type="scientific">Ditylenchus destructor</name>
    <dbReference type="NCBI Taxonomy" id="166010"/>
    <lineage>
        <taxon>Eukaryota</taxon>
        <taxon>Metazoa</taxon>
        <taxon>Ecdysozoa</taxon>
        <taxon>Nematoda</taxon>
        <taxon>Chromadorea</taxon>
        <taxon>Rhabditida</taxon>
        <taxon>Tylenchina</taxon>
        <taxon>Tylenchomorpha</taxon>
        <taxon>Sphaerularioidea</taxon>
        <taxon>Anguinidae</taxon>
        <taxon>Anguininae</taxon>
        <taxon>Ditylenchus</taxon>
    </lineage>
</organism>
<dbReference type="SMART" id="SM00399">
    <property type="entry name" value="ZnF_C4"/>
    <property type="match status" value="1"/>
</dbReference>
<dbReference type="InterPro" id="IPR049636">
    <property type="entry name" value="HNF4-like_DBD"/>
</dbReference>
<evidence type="ECO:0000313" key="14">
    <source>
        <dbReference type="Proteomes" id="UP001201812"/>
    </source>
</evidence>
<keyword evidence="4" id="KW-0863">Zinc-finger</keyword>
<dbReference type="PRINTS" id="PR00047">
    <property type="entry name" value="STROIDFINGER"/>
</dbReference>
<accession>A0AAD4N9D0</accession>
<dbReference type="InterPro" id="IPR001723">
    <property type="entry name" value="Nuclear_hrmn_rcpt"/>
</dbReference>
<dbReference type="GO" id="GO:0008270">
    <property type="term" value="F:zinc ion binding"/>
    <property type="evidence" value="ECO:0007669"/>
    <property type="project" value="UniProtKB-KW"/>
</dbReference>
<comment type="subcellular location">
    <subcellularLocation>
        <location evidence="1">Nucleus</location>
    </subcellularLocation>
</comment>
<dbReference type="FunFam" id="3.30.50.10:FF:000030">
    <property type="entry name" value="Nuclear Hormone Receptor family"/>
    <property type="match status" value="1"/>
</dbReference>
<evidence type="ECO:0000256" key="8">
    <source>
        <dbReference type="ARBA" id="ARBA00023163"/>
    </source>
</evidence>
<dbReference type="PANTHER" id="PTHR24083">
    <property type="entry name" value="NUCLEAR HORMONE RECEPTOR"/>
    <property type="match status" value="1"/>
</dbReference>
<dbReference type="SUPFAM" id="SSF57716">
    <property type="entry name" value="Glucocorticoid receptor-like (DNA-binding domain)"/>
    <property type="match status" value="1"/>
</dbReference>
<keyword evidence="14" id="KW-1185">Reference proteome</keyword>
<keyword evidence="9" id="KW-0675">Receptor</keyword>
<evidence type="ECO:0000313" key="13">
    <source>
        <dbReference type="EMBL" id="KAI1718169.1"/>
    </source>
</evidence>
<dbReference type="SUPFAM" id="SSF48508">
    <property type="entry name" value="Nuclear receptor ligand-binding domain"/>
    <property type="match status" value="1"/>
</dbReference>
<dbReference type="InterPro" id="IPR001628">
    <property type="entry name" value="Znf_hrmn_rcpt"/>
</dbReference>
<dbReference type="GO" id="GO:0003700">
    <property type="term" value="F:DNA-binding transcription factor activity"/>
    <property type="evidence" value="ECO:0007669"/>
    <property type="project" value="InterPro"/>
</dbReference>
<evidence type="ECO:0000256" key="6">
    <source>
        <dbReference type="ARBA" id="ARBA00023015"/>
    </source>
</evidence>
<dbReference type="Gene3D" id="1.10.565.10">
    <property type="entry name" value="Retinoid X Receptor"/>
    <property type="match status" value="1"/>
</dbReference>
<keyword evidence="3" id="KW-0479">Metal-binding</keyword>
<evidence type="ECO:0000259" key="12">
    <source>
        <dbReference type="PROSITE" id="PS51843"/>
    </source>
</evidence>
<dbReference type="PRINTS" id="PR00398">
    <property type="entry name" value="STRDHORMONER"/>
</dbReference>
<dbReference type="InterPro" id="IPR035500">
    <property type="entry name" value="NHR-like_dom_sf"/>
</dbReference>
<evidence type="ECO:0000256" key="1">
    <source>
        <dbReference type="ARBA" id="ARBA00004123"/>
    </source>
</evidence>
<dbReference type="CDD" id="cd06960">
    <property type="entry name" value="NR_DBD_HNF4A"/>
    <property type="match status" value="1"/>
</dbReference>
<feature type="domain" description="NR LBD" evidence="12">
    <location>
        <begin position="243"/>
        <end position="471"/>
    </location>
</feature>
<evidence type="ECO:0000259" key="11">
    <source>
        <dbReference type="PROSITE" id="PS51030"/>
    </source>
</evidence>
<keyword evidence="6" id="KW-0805">Transcription regulation</keyword>
<name>A0AAD4N9D0_9BILA</name>
<dbReference type="SMART" id="SM00430">
    <property type="entry name" value="HOLI"/>
    <property type="match status" value="1"/>
</dbReference>
<evidence type="ECO:0000256" key="2">
    <source>
        <dbReference type="ARBA" id="ARBA00005993"/>
    </source>
</evidence>
<feature type="domain" description="Nuclear receptor" evidence="11">
    <location>
        <begin position="74"/>
        <end position="148"/>
    </location>
</feature>
<dbReference type="InterPro" id="IPR050274">
    <property type="entry name" value="Nuclear_hormone_rcpt_NR2"/>
</dbReference>
<dbReference type="PROSITE" id="PS51030">
    <property type="entry name" value="NUCLEAR_REC_DBD_2"/>
    <property type="match status" value="1"/>
</dbReference>
<keyword evidence="5" id="KW-0862">Zinc</keyword>
<dbReference type="GO" id="GO:0000978">
    <property type="term" value="F:RNA polymerase II cis-regulatory region sequence-specific DNA binding"/>
    <property type="evidence" value="ECO:0007669"/>
    <property type="project" value="InterPro"/>
</dbReference>
<keyword evidence="8" id="KW-0804">Transcription</keyword>
<proteinExistence type="inferred from homology"/>
<dbReference type="Pfam" id="PF00105">
    <property type="entry name" value="zf-C4"/>
    <property type="match status" value="1"/>
</dbReference>
<evidence type="ECO:0000256" key="3">
    <source>
        <dbReference type="ARBA" id="ARBA00022723"/>
    </source>
</evidence>
<evidence type="ECO:0000256" key="10">
    <source>
        <dbReference type="ARBA" id="ARBA00023242"/>
    </source>
</evidence>
<evidence type="ECO:0000256" key="4">
    <source>
        <dbReference type="ARBA" id="ARBA00022771"/>
    </source>
</evidence>
<evidence type="ECO:0000256" key="5">
    <source>
        <dbReference type="ARBA" id="ARBA00022833"/>
    </source>
</evidence>
<keyword evidence="10" id="KW-0539">Nucleus</keyword>
<dbReference type="InterPro" id="IPR000536">
    <property type="entry name" value="Nucl_hrmn_rcpt_lig-bd"/>
</dbReference>
<dbReference type="PROSITE" id="PS51843">
    <property type="entry name" value="NR_LBD"/>
    <property type="match status" value="1"/>
</dbReference>
<dbReference type="AlphaFoldDB" id="A0AAD4N9D0"/>
<sequence length="472" mass="54250">MQAVNSAHLNTNDFEPTTSLYSGSFSKVLATSVEFSSPPKTSFNGEYLTFTPNGYELQSDQRKPTNFAQPMEMPTKCLVCGYPTNCCHYDVPSCNGCKTFFRRSLLSSKTYACKLNGMCSIMNGINRCRACRFDRCVLVGMNPRAMQLPTSYDVATFSEKVSNRRRYLSQKYGERCPFLLGKTGPVFEETIEDKIIQSLVYVELKVRQIRESSRWLGESVICRSIREILQSNHENVLACSDQYPKELKWPLTRQSDLDEAMRIEKSRRRPHWLMLDMFLCIEMARTMPVFSQLDYNDQEALLKQVILANALLLQAFYSYQMKSEIFIMPNGFSPTKLNIDKLDESIRVSRTAEKMKQISCRAMVPISRIQMTMEEFVLLKAIIYSHSAIHGLSERGRVLLEKESTRYSKTLMKHLQSRMGAAPGAKKYAEIISFVECLFYAAQQQREVHVYVGAVMRPSHRCPPYMETLMYA</sequence>
<keyword evidence="7" id="KW-0238">DNA-binding</keyword>
<dbReference type="InterPro" id="IPR013088">
    <property type="entry name" value="Znf_NHR/GATA"/>
</dbReference>
<dbReference type="GO" id="GO:0005634">
    <property type="term" value="C:nucleus"/>
    <property type="evidence" value="ECO:0007669"/>
    <property type="project" value="UniProtKB-SubCell"/>
</dbReference>
<evidence type="ECO:0000256" key="9">
    <source>
        <dbReference type="ARBA" id="ARBA00023170"/>
    </source>
</evidence>
<dbReference type="EMBL" id="JAKKPZ010000008">
    <property type="protein sequence ID" value="KAI1718169.1"/>
    <property type="molecule type" value="Genomic_DNA"/>
</dbReference>
<dbReference type="Pfam" id="PF00104">
    <property type="entry name" value="Hormone_recep"/>
    <property type="match status" value="1"/>
</dbReference>